<evidence type="ECO:0000313" key="3">
    <source>
        <dbReference type="EMBL" id="ERJ12896.1"/>
    </source>
</evidence>
<keyword evidence="4" id="KW-1185">Reference proteome</keyword>
<keyword evidence="3" id="KW-0378">Hydrolase</keyword>
<keyword evidence="1" id="KW-1133">Transmembrane helix</keyword>
<feature type="transmembrane region" description="Helical" evidence="1">
    <location>
        <begin position="6"/>
        <end position="25"/>
    </location>
</feature>
<dbReference type="InParanoid" id="F7PVD9"/>
<dbReference type="RefSeq" id="WP_008825691.1">
    <property type="nucleotide sequence ID" value="NZ_AFNU02000003.1"/>
</dbReference>
<comment type="caution">
    <text evidence="3">The sequence shown here is derived from an EMBL/GenBank/DDBJ whole genome shotgun (WGS) entry which is preliminary data.</text>
</comment>
<dbReference type="CDD" id="cd03392">
    <property type="entry name" value="PAP2_like_2"/>
    <property type="match status" value="1"/>
</dbReference>
<feature type="transmembrane region" description="Helical" evidence="1">
    <location>
        <begin position="32"/>
        <end position="50"/>
    </location>
</feature>
<dbReference type="SUPFAM" id="SSF48317">
    <property type="entry name" value="Acid phosphatase/Vanadium-dependent haloperoxidase"/>
    <property type="match status" value="1"/>
</dbReference>
<reference evidence="3 4" key="2">
    <citation type="journal article" date="2013" name="PLoS ONE">
        <title>INDIGO - INtegrated Data Warehouse of MIcrobial GenOmes with Examples from the Red Sea Extremophiles.</title>
        <authorList>
            <person name="Alam I."/>
            <person name="Antunes A."/>
            <person name="Kamau A.A."/>
            <person name="Ba Alawi W."/>
            <person name="Kalkatawi M."/>
            <person name="Stingl U."/>
            <person name="Bajic V.B."/>
        </authorList>
    </citation>
    <scope>NUCLEOTIDE SEQUENCE [LARGE SCALE GENOMIC DNA]</scope>
    <source>
        <strain evidence="3 4">SSD-17B</strain>
    </source>
</reference>
<dbReference type="eggNOG" id="COG0671">
    <property type="taxonomic scope" value="Bacteria"/>
</dbReference>
<protein>
    <submittedName>
        <fullName evidence="3">Phosphatidylglycerophosphatase B protein</fullName>
        <ecNumber evidence="3">3.1.3.27</ecNumber>
    </submittedName>
</protein>
<organism evidence="3 4">
    <name type="scientific">Haloplasma contractile SSD-17B</name>
    <dbReference type="NCBI Taxonomy" id="1033810"/>
    <lineage>
        <taxon>Bacteria</taxon>
        <taxon>Bacillati</taxon>
        <taxon>Mycoplasmatota</taxon>
        <taxon>Mollicutes</taxon>
        <taxon>Haloplasmatales</taxon>
        <taxon>Haloplasmataceae</taxon>
        <taxon>Haloplasma</taxon>
    </lineage>
</organism>
<dbReference type="PANTHER" id="PTHR14969">
    <property type="entry name" value="SPHINGOSINE-1-PHOSPHATE PHOSPHOHYDROLASE"/>
    <property type="match status" value="1"/>
</dbReference>
<evidence type="ECO:0000256" key="1">
    <source>
        <dbReference type="SAM" id="Phobius"/>
    </source>
</evidence>
<keyword evidence="1" id="KW-0812">Transmembrane</keyword>
<reference evidence="3 4" key="1">
    <citation type="journal article" date="2011" name="J. Bacteriol.">
        <title>Genome sequence of Haloplasma contractile, an unusual contractile bacterium from a deep-sea anoxic brine lake.</title>
        <authorList>
            <person name="Antunes A."/>
            <person name="Alam I."/>
            <person name="El Dorry H."/>
            <person name="Siam R."/>
            <person name="Robertson A."/>
            <person name="Bajic V.B."/>
            <person name="Stingl U."/>
        </authorList>
    </citation>
    <scope>NUCLEOTIDE SEQUENCE [LARGE SCALE GENOMIC DNA]</scope>
    <source>
        <strain evidence="3 4">SSD-17B</strain>
    </source>
</reference>
<feature type="transmembrane region" description="Helical" evidence="1">
    <location>
        <begin position="176"/>
        <end position="201"/>
    </location>
</feature>
<dbReference type="Proteomes" id="UP000005707">
    <property type="component" value="Unassembled WGS sequence"/>
</dbReference>
<feature type="transmembrane region" description="Helical" evidence="1">
    <location>
        <begin position="151"/>
        <end position="169"/>
    </location>
</feature>
<gene>
    <name evidence="3" type="ORF">HLPCO_001236</name>
</gene>
<dbReference type="Gene3D" id="1.20.144.10">
    <property type="entry name" value="Phosphatidic acid phosphatase type 2/haloperoxidase"/>
    <property type="match status" value="2"/>
</dbReference>
<keyword evidence="1" id="KW-0472">Membrane</keyword>
<evidence type="ECO:0000259" key="2">
    <source>
        <dbReference type="SMART" id="SM00014"/>
    </source>
</evidence>
<sequence length="239" mass="27512">MPALLFYMILIVFLVVHVLYINKYFNEKREALLILSSMIIFFILLSRGLIRDNLAFLDDFIYKLISPIISERLTSLMVFITHLGSAPVLIAVSVISFFILRKSKTHAHYGYMIAFNLVSTYGLNLLLKYIFKRERPDIMRLIDIEGLSFPSGHSMVSISFYGLLLYLLYMNIKTTAYRVLTTTVISILIVLVGFSRIYLGVHYATDVFAGFAVGSAWLIMLIIFTNNYFDSAYKFRKNN</sequence>
<feature type="domain" description="Phosphatidic acid phosphatase type 2/haloperoxidase" evidence="2">
    <location>
        <begin position="109"/>
        <end position="222"/>
    </location>
</feature>
<dbReference type="EC" id="3.1.3.27" evidence="3"/>
<name>F7PVD9_9MOLU</name>
<accession>F7PVD9</accession>
<dbReference type="AlphaFoldDB" id="F7PVD9"/>
<dbReference type="InterPro" id="IPR036938">
    <property type="entry name" value="PAP2/HPO_sf"/>
</dbReference>
<dbReference type="Pfam" id="PF01569">
    <property type="entry name" value="PAP2"/>
    <property type="match status" value="1"/>
</dbReference>
<feature type="transmembrane region" description="Helical" evidence="1">
    <location>
        <begin position="76"/>
        <end position="100"/>
    </location>
</feature>
<dbReference type="InterPro" id="IPR000326">
    <property type="entry name" value="PAP2/HPO"/>
</dbReference>
<dbReference type="OrthoDB" id="9801622at2"/>
<feature type="transmembrane region" description="Helical" evidence="1">
    <location>
        <begin position="207"/>
        <end position="229"/>
    </location>
</feature>
<proteinExistence type="predicted"/>
<dbReference type="STRING" id="1033810.HLPCO_001236"/>
<dbReference type="SMART" id="SM00014">
    <property type="entry name" value="acidPPc"/>
    <property type="match status" value="1"/>
</dbReference>
<dbReference type="PANTHER" id="PTHR14969:SF13">
    <property type="entry name" value="AT30094P"/>
    <property type="match status" value="1"/>
</dbReference>
<dbReference type="GO" id="GO:0008962">
    <property type="term" value="F:phosphatidylglycerophosphatase activity"/>
    <property type="evidence" value="ECO:0007669"/>
    <property type="project" value="UniProtKB-EC"/>
</dbReference>
<dbReference type="FunCoup" id="F7PVD9">
    <property type="interactions" value="166"/>
</dbReference>
<evidence type="ECO:0000313" key="4">
    <source>
        <dbReference type="Proteomes" id="UP000005707"/>
    </source>
</evidence>
<feature type="transmembrane region" description="Helical" evidence="1">
    <location>
        <begin position="112"/>
        <end position="131"/>
    </location>
</feature>
<dbReference type="EMBL" id="AFNU02000003">
    <property type="protein sequence ID" value="ERJ12896.1"/>
    <property type="molecule type" value="Genomic_DNA"/>
</dbReference>